<keyword evidence="1" id="KW-0812">Transmembrane</keyword>
<proteinExistence type="predicted"/>
<sequence length="150" mass="16983">MLSLLLFCYFLNLMYFSFIFNPIMCSILLMVNASISSLVIYIYCGTSWYPLLISMVYLGGVYIIILFISSHIQNDQITNNNITISFLALLGLLLWGVWEQNEISVSSVGFGSEYLVNVSGLGVFLLLTFILLFMFYLITLISCSKSGFLR</sequence>
<dbReference type="CTD" id="4541"/>
<dbReference type="AlphaFoldDB" id="A0A7U0R6Y9"/>
<reference evidence="2" key="1">
    <citation type="journal article" date="2019" name="Mitochondrial DNA Part B Resour">
        <title>Mitochondrial genome sequencing of the monogenean Heterobothrium okamotoi isolated from the tiger puffer Takifugu rubripes in North China.</title>
        <authorList>
            <person name="Li R."/>
            <person name="Zhou C."/>
            <person name="Ye S."/>
            <person name="Men L."/>
            <person name="Liu Y."/>
            <person name="Fu S."/>
        </authorList>
    </citation>
    <scope>NUCLEOTIDE SEQUENCE</scope>
</reference>
<feature type="transmembrane region" description="Helical" evidence="1">
    <location>
        <begin position="12"/>
        <end position="42"/>
    </location>
</feature>
<name>A0A7U0R6Y9_9PLAT</name>
<keyword evidence="2" id="KW-0496">Mitochondrion</keyword>
<keyword evidence="1" id="KW-1133">Transmembrane helix</keyword>
<feature type="transmembrane region" description="Helical" evidence="1">
    <location>
        <begin position="48"/>
        <end position="68"/>
    </location>
</feature>
<accession>A0A7U0R6Y9</accession>
<feature type="transmembrane region" description="Helical" evidence="1">
    <location>
        <begin position="118"/>
        <end position="141"/>
    </location>
</feature>
<organism evidence="2">
    <name type="scientific">Heterobothrium okamotoi</name>
    <dbReference type="NCBI Taxonomy" id="263722"/>
    <lineage>
        <taxon>Eukaryota</taxon>
        <taxon>Metazoa</taxon>
        <taxon>Spiralia</taxon>
        <taxon>Lophotrochozoa</taxon>
        <taxon>Platyhelminthes</taxon>
        <taxon>Monogenea</taxon>
        <taxon>Polyopisthocotylea</taxon>
        <taxon>Mazocraeidea</taxon>
        <taxon>Diclidophoridae</taxon>
        <taxon>Heterobothrium</taxon>
    </lineage>
</organism>
<dbReference type="GeneID" id="67158467"/>
<feature type="transmembrane region" description="Helical" evidence="1">
    <location>
        <begin position="80"/>
        <end position="98"/>
    </location>
</feature>
<keyword evidence="1" id="KW-0472">Membrane</keyword>
<dbReference type="EMBL" id="MK948930">
    <property type="protein sequence ID" value="QQX28221.1"/>
    <property type="molecule type" value="Genomic_DNA"/>
</dbReference>
<protein>
    <submittedName>
        <fullName evidence="2">NADH dehydrogenase subunit 6</fullName>
    </submittedName>
</protein>
<geneLocation type="mitochondrion" evidence="2"/>
<evidence type="ECO:0000313" key="2">
    <source>
        <dbReference type="EMBL" id="QQX28221.1"/>
    </source>
</evidence>
<evidence type="ECO:0000256" key="1">
    <source>
        <dbReference type="SAM" id="Phobius"/>
    </source>
</evidence>
<reference evidence="2" key="2">
    <citation type="submission" date="2019-05" db="EMBL/GenBank/DDBJ databases">
        <authorList>
            <person name="Li R.R."/>
            <person name="Zhou C.C."/>
            <person name="Fu S.S."/>
        </authorList>
    </citation>
    <scope>NUCLEOTIDE SEQUENCE</scope>
</reference>
<gene>
    <name evidence="2" type="primary">ND6</name>
</gene>
<dbReference type="RefSeq" id="YP_010155307.1">
    <property type="nucleotide sequence ID" value="NC_057207.1"/>
</dbReference>